<name>A0ABR5R117_9GAMM</name>
<comment type="caution">
    <text evidence="1">The sequence shown here is derived from an EMBL/GenBank/DDBJ whole genome shotgun (WGS) entry which is preliminary data.</text>
</comment>
<accession>A0ABR5R117</accession>
<dbReference type="EMBL" id="LNXX01000003">
    <property type="protein sequence ID" value="KTC93884.1"/>
    <property type="molecule type" value="Genomic_DNA"/>
</dbReference>
<proteinExistence type="predicted"/>
<protein>
    <submittedName>
        <fullName evidence="1">Uncharacterized protein</fullName>
    </submittedName>
</protein>
<gene>
    <name evidence="1" type="ORF">Lcin_0114</name>
</gene>
<evidence type="ECO:0000313" key="1">
    <source>
        <dbReference type="EMBL" id="KTC93884.1"/>
    </source>
</evidence>
<keyword evidence="2" id="KW-1185">Reference proteome</keyword>
<evidence type="ECO:0000313" key="2">
    <source>
        <dbReference type="Proteomes" id="UP000054854"/>
    </source>
</evidence>
<dbReference type="Proteomes" id="UP000054854">
    <property type="component" value="Unassembled WGS sequence"/>
</dbReference>
<reference evidence="1 2" key="1">
    <citation type="submission" date="2015-11" db="EMBL/GenBank/DDBJ databases">
        <title>Genomic analysis of 38 Legionella species identifies large and diverse effector repertoires.</title>
        <authorList>
            <person name="Burstein D."/>
            <person name="Amaro F."/>
            <person name="Zusman T."/>
            <person name="Lifshitz Z."/>
            <person name="Cohen O."/>
            <person name="Gilbert J.A."/>
            <person name="Pupko T."/>
            <person name="Shuman H.A."/>
            <person name="Segal G."/>
        </authorList>
    </citation>
    <scope>NUCLEOTIDE SEQUENCE [LARGE SCALE GENOMIC DNA]</scope>
    <source>
        <strain evidence="1 2">CDC#72-OH-14</strain>
    </source>
</reference>
<organism evidence="1 2">
    <name type="scientific">Legionella cincinnatiensis</name>
    <dbReference type="NCBI Taxonomy" id="28085"/>
    <lineage>
        <taxon>Bacteria</taxon>
        <taxon>Pseudomonadati</taxon>
        <taxon>Pseudomonadota</taxon>
        <taxon>Gammaproteobacteria</taxon>
        <taxon>Legionellales</taxon>
        <taxon>Legionellaceae</taxon>
        <taxon>Legionella</taxon>
    </lineage>
</organism>
<sequence>MLLDGKKRLIGGGGGNRTRVRKSSAFSSTCVALSFEFNCGFSDGQDDTQRLPKFRILTRDRLGH</sequence>